<evidence type="ECO:0000313" key="1">
    <source>
        <dbReference type="EMBL" id="KAK2941060.1"/>
    </source>
</evidence>
<proteinExistence type="predicted"/>
<name>A0ABQ9WNK7_9EUKA</name>
<evidence type="ECO:0000313" key="2">
    <source>
        <dbReference type="Proteomes" id="UP001281761"/>
    </source>
</evidence>
<protein>
    <submittedName>
        <fullName evidence="1">Uncharacterized protein</fullName>
    </submittedName>
</protein>
<keyword evidence="2" id="KW-1185">Reference proteome</keyword>
<gene>
    <name evidence="1" type="ORF">BLNAU_24027</name>
</gene>
<organism evidence="1 2">
    <name type="scientific">Blattamonas nauphoetae</name>
    <dbReference type="NCBI Taxonomy" id="2049346"/>
    <lineage>
        <taxon>Eukaryota</taxon>
        <taxon>Metamonada</taxon>
        <taxon>Preaxostyla</taxon>
        <taxon>Oxymonadida</taxon>
        <taxon>Blattamonas</taxon>
    </lineage>
</organism>
<comment type="caution">
    <text evidence="1">The sequence shown here is derived from an EMBL/GenBank/DDBJ whole genome shotgun (WGS) entry which is preliminary data.</text>
</comment>
<sequence length="154" mass="17483">MQTRSGSTPRLSIFHWASTHSSNAFRGIAWIFESPTPQFGRRLFNPPLSTRSVLHVRNRLQKQSFNHRHHAAAHILQPASKLSKQWSNDDRSFFCRIAGVLFKSVSSTESSATLTIRSLSSIAPSSSFSHNYRSFTLTLESSKNHIKQLFLVRV</sequence>
<reference evidence="1 2" key="1">
    <citation type="journal article" date="2022" name="bioRxiv">
        <title>Genomics of Preaxostyla Flagellates Illuminates Evolutionary Transitions and the Path Towards Mitochondrial Loss.</title>
        <authorList>
            <person name="Novak L.V.F."/>
            <person name="Treitli S.C."/>
            <person name="Pyrih J."/>
            <person name="Halakuc P."/>
            <person name="Pipaliya S.V."/>
            <person name="Vacek V."/>
            <person name="Brzon O."/>
            <person name="Soukal P."/>
            <person name="Eme L."/>
            <person name="Dacks J.B."/>
            <person name="Karnkowska A."/>
            <person name="Elias M."/>
            <person name="Hampl V."/>
        </authorList>
    </citation>
    <scope>NUCLEOTIDE SEQUENCE [LARGE SCALE GENOMIC DNA]</scope>
    <source>
        <strain evidence="1">NAU3</strain>
        <tissue evidence="1">Gut</tissue>
    </source>
</reference>
<dbReference type="EMBL" id="JARBJD010000557">
    <property type="protein sequence ID" value="KAK2941060.1"/>
    <property type="molecule type" value="Genomic_DNA"/>
</dbReference>
<accession>A0ABQ9WNK7</accession>
<dbReference type="Proteomes" id="UP001281761">
    <property type="component" value="Unassembled WGS sequence"/>
</dbReference>